<dbReference type="Proteomes" id="UP000471465">
    <property type="component" value="Unassembled WGS sequence"/>
</dbReference>
<organism evidence="1 2">
    <name type="scientific">Psychrobacter nivimaris</name>
    <dbReference type="NCBI Taxonomy" id="281738"/>
    <lineage>
        <taxon>Bacteria</taxon>
        <taxon>Pseudomonadati</taxon>
        <taxon>Pseudomonadota</taxon>
        <taxon>Gammaproteobacteria</taxon>
        <taxon>Moraxellales</taxon>
        <taxon>Moraxellaceae</taxon>
        <taxon>Psychrobacter</taxon>
    </lineage>
</organism>
<keyword evidence="2" id="KW-1185">Reference proteome</keyword>
<accession>A0A6N7C4S4</accession>
<evidence type="ECO:0000313" key="1">
    <source>
        <dbReference type="EMBL" id="KAF0569690.1"/>
    </source>
</evidence>
<proteinExistence type="predicted"/>
<gene>
    <name evidence="1" type="ORF">FQV37_2717</name>
</gene>
<evidence type="ECO:0000313" key="2">
    <source>
        <dbReference type="Proteomes" id="UP000471465"/>
    </source>
</evidence>
<dbReference type="EMBL" id="VZIZ01000007">
    <property type="protein sequence ID" value="KAF0569690.1"/>
    <property type="molecule type" value="Genomic_DNA"/>
</dbReference>
<name>A0A6N7C4S4_9GAMM</name>
<reference evidence="1 2" key="1">
    <citation type="submission" date="2019-09" db="EMBL/GenBank/DDBJ databases">
        <title>Draft genome sequence of Psychrobacter nivimaris LAMA 639, in search for biotechnological relevant genes.</title>
        <authorList>
            <person name="Lima A.O.S."/>
            <person name="Staloch B.E.K."/>
            <person name="Freitas R.C."/>
            <person name="Niero H."/>
            <person name="Silva M.A.C."/>
        </authorList>
    </citation>
    <scope>NUCLEOTIDE SEQUENCE [LARGE SCALE GENOMIC DNA]</scope>
    <source>
        <strain evidence="1 2">LAMA 639</strain>
    </source>
</reference>
<dbReference type="RefSeq" id="WP_160021331.1">
    <property type="nucleotide sequence ID" value="NZ_CAJHAL010000001.1"/>
</dbReference>
<comment type="caution">
    <text evidence="1">The sequence shown here is derived from an EMBL/GenBank/DDBJ whole genome shotgun (WGS) entry which is preliminary data.</text>
</comment>
<dbReference type="AlphaFoldDB" id="A0A6N7C4S4"/>
<sequence>MLTTIDPFDAVQLACVIEICINHRNQAPAGRYLYANSRNQLKSNNDSDRLRKYLLKFGLRFDGLKRQDQKG</sequence>
<protein>
    <submittedName>
        <fullName evidence="1">Transcriptional regulatory protein RtcR</fullName>
    </submittedName>
</protein>